<reference evidence="11" key="3">
    <citation type="journal article" date="2014" name="Nature">
        <title>Elephant shark genome provides unique insights into gnathostome evolution.</title>
        <authorList>
            <consortium name="International Elephant Shark Genome Sequencing Consortium"/>
            <person name="Venkatesh B."/>
            <person name="Lee A.P."/>
            <person name="Ravi V."/>
            <person name="Maurya A.K."/>
            <person name="Lian M.M."/>
            <person name="Swann J.B."/>
            <person name="Ohta Y."/>
            <person name="Flajnik M.F."/>
            <person name="Sutoh Y."/>
            <person name="Kasahara M."/>
            <person name="Hoon S."/>
            <person name="Gangu V."/>
            <person name="Roy S.W."/>
            <person name="Irimia M."/>
            <person name="Korzh V."/>
            <person name="Kondrychyn I."/>
            <person name="Lim Z.W."/>
            <person name="Tay B.H."/>
            <person name="Tohari S."/>
            <person name="Kong K.W."/>
            <person name="Ho S."/>
            <person name="Lorente-Galdos B."/>
            <person name="Quilez J."/>
            <person name="Marques-Bonet T."/>
            <person name="Raney B.J."/>
            <person name="Ingham P.W."/>
            <person name="Tay A."/>
            <person name="Hillier L.W."/>
            <person name="Minx P."/>
            <person name="Boehm T."/>
            <person name="Wilson R.K."/>
            <person name="Brenner S."/>
            <person name="Warren W.C."/>
        </authorList>
    </citation>
    <scope>NUCLEOTIDE SEQUENCE [LARGE SCALE GENOMIC DNA]</scope>
</reference>
<dbReference type="OMA" id="FWKTFSH"/>
<name>A0A4W3H8Y3_CALMI</name>
<dbReference type="STRING" id="7868.ENSCMIP00000011820"/>
<dbReference type="Proteomes" id="UP000314986">
    <property type="component" value="Unassembled WGS sequence"/>
</dbReference>
<evidence type="ECO:0000256" key="4">
    <source>
        <dbReference type="ARBA" id="ARBA00022685"/>
    </source>
</evidence>
<organism evidence="10 11">
    <name type="scientific">Callorhinchus milii</name>
    <name type="common">Ghost shark</name>
    <dbReference type="NCBI Taxonomy" id="7868"/>
    <lineage>
        <taxon>Eukaryota</taxon>
        <taxon>Metazoa</taxon>
        <taxon>Chordata</taxon>
        <taxon>Craniata</taxon>
        <taxon>Vertebrata</taxon>
        <taxon>Chondrichthyes</taxon>
        <taxon>Holocephali</taxon>
        <taxon>Chimaeriformes</taxon>
        <taxon>Callorhinchidae</taxon>
        <taxon>Callorhinchus</taxon>
    </lineage>
</organism>
<feature type="domain" description="Somatostatin/Cortistatin C-terminal" evidence="9">
    <location>
        <begin position="92"/>
        <end position="106"/>
    </location>
</feature>
<dbReference type="PANTHER" id="PTHR10558">
    <property type="entry name" value="SOMATOSTATIN"/>
    <property type="match status" value="1"/>
</dbReference>
<feature type="signal peptide" evidence="8">
    <location>
        <begin position="1"/>
        <end position="21"/>
    </location>
</feature>
<dbReference type="InParanoid" id="A0A4W3H8Y3"/>
<protein>
    <submittedName>
        <fullName evidence="10">Somatostatin-1B-like</fullName>
    </submittedName>
</protein>
<evidence type="ECO:0000259" key="9">
    <source>
        <dbReference type="Pfam" id="PF03002"/>
    </source>
</evidence>
<dbReference type="AlphaFoldDB" id="A0A4W3H8Y3"/>
<keyword evidence="6 8" id="KW-0732">Signal</keyword>
<evidence type="ECO:0000256" key="3">
    <source>
        <dbReference type="ARBA" id="ARBA00022525"/>
    </source>
</evidence>
<evidence type="ECO:0000256" key="7">
    <source>
        <dbReference type="ARBA" id="ARBA00023157"/>
    </source>
</evidence>
<comment type="subcellular location">
    <subcellularLocation>
        <location evidence="1">Secreted</location>
    </subcellularLocation>
</comment>
<keyword evidence="5" id="KW-0372">Hormone</keyword>
<evidence type="ECO:0000256" key="5">
    <source>
        <dbReference type="ARBA" id="ARBA00022702"/>
    </source>
</evidence>
<dbReference type="GO" id="GO:0005615">
    <property type="term" value="C:extracellular space"/>
    <property type="evidence" value="ECO:0007669"/>
    <property type="project" value="TreeGrafter"/>
</dbReference>
<dbReference type="GO" id="GO:0005184">
    <property type="term" value="F:neuropeptide hormone activity"/>
    <property type="evidence" value="ECO:0007669"/>
    <property type="project" value="TreeGrafter"/>
</dbReference>
<evidence type="ECO:0000256" key="8">
    <source>
        <dbReference type="SAM" id="SignalP"/>
    </source>
</evidence>
<reference evidence="10" key="5">
    <citation type="submission" date="2025-09" db="UniProtKB">
        <authorList>
            <consortium name="Ensembl"/>
        </authorList>
    </citation>
    <scope>IDENTIFICATION</scope>
</reference>
<dbReference type="GO" id="GO:0007193">
    <property type="term" value="P:adenylate cyclase-inhibiting G protein-coupled receptor signaling pathway"/>
    <property type="evidence" value="ECO:0007669"/>
    <property type="project" value="TreeGrafter"/>
</dbReference>
<reference evidence="10" key="4">
    <citation type="submission" date="2025-08" db="UniProtKB">
        <authorList>
            <consortium name="Ensembl"/>
        </authorList>
    </citation>
    <scope>IDENTIFICATION</scope>
</reference>
<accession>A0A4W3H8Y3</accession>
<gene>
    <name evidence="10" type="primary">LOC103184245</name>
</gene>
<dbReference type="GO" id="GO:0001664">
    <property type="term" value="F:G protein-coupled receptor binding"/>
    <property type="evidence" value="ECO:0007669"/>
    <property type="project" value="TreeGrafter"/>
</dbReference>
<dbReference type="PANTHER" id="PTHR10558:SF1">
    <property type="entry name" value="CORTISTATIN"/>
    <property type="match status" value="1"/>
</dbReference>
<dbReference type="GO" id="GO:0030334">
    <property type="term" value="P:regulation of cell migration"/>
    <property type="evidence" value="ECO:0007669"/>
    <property type="project" value="TreeGrafter"/>
</dbReference>
<feature type="chain" id="PRO_5021190627" evidence="8">
    <location>
        <begin position="22"/>
        <end position="106"/>
    </location>
</feature>
<proteinExistence type="inferred from homology"/>
<keyword evidence="7" id="KW-1015">Disulfide bond</keyword>
<reference evidence="11" key="1">
    <citation type="journal article" date="2006" name="Science">
        <title>Ancient noncoding elements conserved in the human genome.</title>
        <authorList>
            <person name="Venkatesh B."/>
            <person name="Kirkness E.F."/>
            <person name="Loh Y.H."/>
            <person name="Halpern A.L."/>
            <person name="Lee A.P."/>
            <person name="Johnson J."/>
            <person name="Dandona N."/>
            <person name="Viswanathan L.D."/>
            <person name="Tay A."/>
            <person name="Venter J.C."/>
            <person name="Strausberg R.L."/>
            <person name="Brenner S."/>
        </authorList>
    </citation>
    <scope>NUCLEOTIDE SEQUENCE [LARGE SCALE GENOMIC DNA]</scope>
</reference>
<keyword evidence="3" id="KW-0964">Secreted</keyword>
<dbReference type="Ensembl" id="ENSCMIT00000012105.1">
    <property type="protein sequence ID" value="ENSCMIP00000011820.1"/>
    <property type="gene ID" value="ENSCMIG00000006106.1"/>
</dbReference>
<dbReference type="Pfam" id="PF03002">
    <property type="entry name" value="Somatostatin"/>
    <property type="match status" value="1"/>
</dbReference>
<sequence length="106" mass="11893">SMQWQAFASVVCLLFIVTVQGVEPQEERMGLQLNREMVKDKKRLIAKLLAGLLDVDDNLLESVIAPLGLSKEEGTDFEERSAAGEIPPRKPKAGCKLFFWKTFSHC</sequence>
<evidence type="ECO:0000313" key="10">
    <source>
        <dbReference type="Ensembl" id="ENSCMIP00000011820.1"/>
    </source>
</evidence>
<keyword evidence="4" id="KW-0165">Cleavage on pair of basic residues</keyword>
<dbReference type="InterPro" id="IPR004250">
    <property type="entry name" value="Somatostatin"/>
</dbReference>
<reference evidence="11" key="2">
    <citation type="journal article" date="2007" name="PLoS Biol.">
        <title>Survey sequencing and comparative analysis of the elephant shark (Callorhinchus milii) genome.</title>
        <authorList>
            <person name="Venkatesh B."/>
            <person name="Kirkness E.F."/>
            <person name="Loh Y.H."/>
            <person name="Halpern A.L."/>
            <person name="Lee A.P."/>
            <person name="Johnson J."/>
            <person name="Dandona N."/>
            <person name="Viswanathan L.D."/>
            <person name="Tay A."/>
            <person name="Venter J.C."/>
            <person name="Strausberg R.L."/>
            <person name="Brenner S."/>
        </authorList>
    </citation>
    <scope>NUCLEOTIDE SEQUENCE [LARGE SCALE GENOMIC DNA]</scope>
</reference>
<evidence type="ECO:0000256" key="1">
    <source>
        <dbReference type="ARBA" id="ARBA00004613"/>
    </source>
</evidence>
<evidence type="ECO:0000256" key="2">
    <source>
        <dbReference type="ARBA" id="ARBA00008327"/>
    </source>
</evidence>
<evidence type="ECO:0000256" key="6">
    <source>
        <dbReference type="ARBA" id="ARBA00022729"/>
    </source>
</evidence>
<evidence type="ECO:0000313" key="11">
    <source>
        <dbReference type="Proteomes" id="UP000314986"/>
    </source>
</evidence>
<comment type="similarity">
    <text evidence="2">Belongs to the somatostatin family.</text>
</comment>
<dbReference type="InterPro" id="IPR018142">
    <property type="entry name" value="Somatostatin/Cortistatin_C"/>
</dbReference>
<keyword evidence="11" id="KW-1185">Reference proteome</keyword>